<dbReference type="RefSeq" id="WP_007002115.1">
    <property type="nucleotide sequence ID" value="NZ_GG770777.1"/>
</dbReference>
<name>D5RPS3_9PROT</name>
<dbReference type="AlphaFoldDB" id="D5RPS3"/>
<keyword evidence="2" id="KW-1185">Reference proteome</keyword>
<proteinExistence type="predicted"/>
<evidence type="ECO:0000313" key="2">
    <source>
        <dbReference type="Proteomes" id="UP000005324"/>
    </source>
</evidence>
<sequence length="343" mass="36589">MSRFIQLHLLTFFPPANLNRDDTGRPKTAVVGGVTRLRLSSQALKRAWRTSPVFAAALAGHMGQRTQRFGEEILHHLLAKGMAEDKALAAAREIAGVFGKIKPEGAQIEQLAFIAPEEKAAALALADKVLAGEKIDAKKADLLRRVDTAADIAMFGRMLADDPDYNREAAVQVAHAITTHKVVVEDDYYTAVDDLKTSADDAGAGFLGEAAFGSGVFYLYLCIDRTLLVKNLGGDSALAKTAIRALVEAAATTAPRGKQNSFAAHGRAGYVLAEKGDRQPRTLAGAFARPVKDEDLLGASVTKLEEFRTAIDKAYHGGSAEPSEVLHVGVKGDLPAILDFVGD</sequence>
<dbReference type="NCBIfam" id="TIGR01869">
    <property type="entry name" value="casC_Cse4"/>
    <property type="match status" value="1"/>
</dbReference>
<evidence type="ECO:0000313" key="1">
    <source>
        <dbReference type="EMBL" id="EFH10700.1"/>
    </source>
</evidence>
<dbReference type="Pfam" id="PF09344">
    <property type="entry name" value="Cas_CT1975"/>
    <property type="match status" value="1"/>
</dbReference>
<organism evidence="1 2">
    <name type="scientific">Pseudoroseomonas cervicalis ATCC 49957</name>
    <dbReference type="NCBI Taxonomy" id="525371"/>
    <lineage>
        <taxon>Bacteria</taxon>
        <taxon>Pseudomonadati</taxon>
        <taxon>Pseudomonadota</taxon>
        <taxon>Alphaproteobacteria</taxon>
        <taxon>Acetobacterales</taxon>
        <taxon>Roseomonadaceae</taxon>
        <taxon>Roseomonas</taxon>
    </lineage>
</organism>
<dbReference type="Proteomes" id="UP000005324">
    <property type="component" value="Unassembled WGS sequence"/>
</dbReference>
<dbReference type="InterPro" id="IPR010148">
    <property type="entry name" value="CRISPR-assoc_prot_CT1975"/>
</dbReference>
<protein>
    <submittedName>
        <fullName evidence="1">CRISPR system CASCADE complex protein CasC</fullName>
    </submittedName>
</protein>
<dbReference type="HOGENOM" id="CLU_044824_1_0_5"/>
<accession>D5RPS3</accession>
<dbReference type="OrthoDB" id="5291250at2"/>
<reference evidence="1 2" key="1">
    <citation type="submission" date="2010-04" db="EMBL/GenBank/DDBJ databases">
        <authorList>
            <person name="Qin X."/>
            <person name="Bachman B."/>
            <person name="Battles P."/>
            <person name="Bell A."/>
            <person name="Bess C."/>
            <person name="Bickham C."/>
            <person name="Chaboub L."/>
            <person name="Chen D."/>
            <person name="Coyle M."/>
            <person name="Deiros D.R."/>
            <person name="Dinh H."/>
            <person name="Forbes L."/>
            <person name="Fowler G."/>
            <person name="Francisco L."/>
            <person name="Fu Q."/>
            <person name="Gubbala S."/>
            <person name="Hale W."/>
            <person name="Han Y."/>
            <person name="Hemphill L."/>
            <person name="Highlander S.K."/>
            <person name="Hirani K."/>
            <person name="Hogues M."/>
            <person name="Jackson L."/>
            <person name="Jakkamsetti A."/>
            <person name="Javaid M."/>
            <person name="Jiang H."/>
            <person name="Korchina V."/>
            <person name="Kovar C."/>
            <person name="Lara F."/>
            <person name="Lee S."/>
            <person name="Mata R."/>
            <person name="Mathew T."/>
            <person name="Moen C."/>
            <person name="Morales K."/>
            <person name="Munidasa M."/>
            <person name="Nazareth L."/>
            <person name="Ngo R."/>
            <person name="Nguyen L."/>
            <person name="Okwuonu G."/>
            <person name="Ongeri F."/>
            <person name="Patil S."/>
            <person name="Petrosino J."/>
            <person name="Pham C."/>
            <person name="Pham P."/>
            <person name="Pu L.-L."/>
            <person name="Puazo M."/>
            <person name="Raj R."/>
            <person name="Reid J."/>
            <person name="Rouhana J."/>
            <person name="Saada N."/>
            <person name="Shang Y."/>
            <person name="Simmons D."/>
            <person name="Thornton R."/>
            <person name="Warren J."/>
            <person name="Weissenberger G."/>
            <person name="Zhang J."/>
            <person name="Zhang L."/>
            <person name="Zhou C."/>
            <person name="Zhu D."/>
            <person name="Muzny D."/>
            <person name="Worley K."/>
            <person name="Gibbs R."/>
        </authorList>
    </citation>
    <scope>NUCLEOTIDE SEQUENCE [LARGE SCALE GENOMIC DNA]</scope>
    <source>
        <strain evidence="1 2">ATCC 49957</strain>
    </source>
</reference>
<gene>
    <name evidence="1" type="primary">casC</name>
    <name evidence="1" type="ORF">HMPREF0731_3085</name>
</gene>
<comment type="caution">
    <text evidence="1">The sequence shown here is derived from an EMBL/GenBank/DDBJ whole genome shotgun (WGS) entry which is preliminary data.</text>
</comment>
<dbReference type="EMBL" id="ADVL01000642">
    <property type="protein sequence ID" value="EFH10700.1"/>
    <property type="molecule type" value="Genomic_DNA"/>
</dbReference>